<organism evidence="1 2">
    <name type="scientific">Portunus trituberculatus</name>
    <name type="common">Swimming crab</name>
    <name type="synonym">Neptunus trituberculatus</name>
    <dbReference type="NCBI Taxonomy" id="210409"/>
    <lineage>
        <taxon>Eukaryota</taxon>
        <taxon>Metazoa</taxon>
        <taxon>Ecdysozoa</taxon>
        <taxon>Arthropoda</taxon>
        <taxon>Crustacea</taxon>
        <taxon>Multicrustacea</taxon>
        <taxon>Malacostraca</taxon>
        <taxon>Eumalacostraca</taxon>
        <taxon>Eucarida</taxon>
        <taxon>Decapoda</taxon>
        <taxon>Pleocyemata</taxon>
        <taxon>Brachyura</taxon>
        <taxon>Eubrachyura</taxon>
        <taxon>Portunoidea</taxon>
        <taxon>Portunidae</taxon>
        <taxon>Portuninae</taxon>
        <taxon>Portunus</taxon>
    </lineage>
</organism>
<sequence length="94" mass="10023">MKDLVPIVVRMAGDAGVGSSEFKGLSKFFNSSTIAGRANVVVGLGLSISLPVSSQDMLKSTSTALVREVIMEGDTTFLCIPRMKRITAMTCYSM</sequence>
<dbReference type="EMBL" id="VSRR010002164">
    <property type="protein sequence ID" value="MPC29949.1"/>
    <property type="molecule type" value="Genomic_DNA"/>
</dbReference>
<dbReference type="Proteomes" id="UP000324222">
    <property type="component" value="Unassembled WGS sequence"/>
</dbReference>
<keyword evidence="2" id="KW-1185">Reference proteome</keyword>
<proteinExistence type="predicted"/>
<gene>
    <name evidence="1" type="ORF">E2C01_023203</name>
</gene>
<comment type="caution">
    <text evidence="1">The sequence shown here is derived from an EMBL/GenBank/DDBJ whole genome shotgun (WGS) entry which is preliminary data.</text>
</comment>
<dbReference type="Pfam" id="PF14960">
    <property type="entry name" value="ATP_synth_reg"/>
    <property type="match status" value="1"/>
</dbReference>
<name>A0A5B7E945_PORTR</name>
<protein>
    <submittedName>
        <fullName evidence="1">Uncharacterized protein</fullName>
    </submittedName>
</protein>
<evidence type="ECO:0000313" key="1">
    <source>
        <dbReference type="EMBL" id="MPC29949.1"/>
    </source>
</evidence>
<dbReference type="InterPro" id="IPR009125">
    <property type="entry name" value="ATPMK"/>
</dbReference>
<evidence type="ECO:0000313" key="2">
    <source>
        <dbReference type="Proteomes" id="UP000324222"/>
    </source>
</evidence>
<accession>A0A5B7E945</accession>
<dbReference type="AlphaFoldDB" id="A0A5B7E945"/>
<reference evidence="1 2" key="1">
    <citation type="submission" date="2019-05" db="EMBL/GenBank/DDBJ databases">
        <title>Another draft genome of Portunus trituberculatus and its Hox gene families provides insights of decapod evolution.</title>
        <authorList>
            <person name="Jeong J.-H."/>
            <person name="Song I."/>
            <person name="Kim S."/>
            <person name="Choi T."/>
            <person name="Kim D."/>
            <person name="Ryu S."/>
            <person name="Kim W."/>
        </authorList>
    </citation>
    <scope>NUCLEOTIDE SEQUENCE [LARGE SCALE GENOMIC DNA]</scope>
    <source>
        <tissue evidence="1">Muscle</tissue>
    </source>
</reference>